<comment type="caution">
    <text evidence="1">The sequence shown here is derived from an EMBL/GenBank/DDBJ whole genome shotgun (WGS) entry which is preliminary data.</text>
</comment>
<dbReference type="Proteomes" id="UP001341840">
    <property type="component" value="Unassembled WGS sequence"/>
</dbReference>
<proteinExistence type="predicted"/>
<sequence>MKERAAEELSSDRRTVCGYAKLLSPSFYLSRMKTMEARNWRWKWTIEHENGDGLCLDTRSRDQGSRAYIELGVQVRK</sequence>
<gene>
    <name evidence="1" type="ORF">PIB30_054562</name>
</gene>
<keyword evidence="2" id="KW-1185">Reference proteome</keyword>
<protein>
    <submittedName>
        <fullName evidence="1">Uncharacterized protein</fullName>
    </submittedName>
</protein>
<dbReference type="EMBL" id="JASCZI010091038">
    <property type="protein sequence ID" value="MED6148591.1"/>
    <property type="molecule type" value="Genomic_DNA"/>
</dbReference>
<reference evidence="1 2" key="1">
    <citation type="journal article" date="2023" name="Plants (Basel)">
        <title>Bridging the Gap: Combining Genomics and Transcriptomics Approaches to Understand Stylosanthes scabra, an Orphan Legume from the Brazilian Caatinga.</title>
        <authorList>
            <person name="Ferreira-Neto J.R.C."/>
            <person name="da Silva M.D."/>
            <person name="Binneck E."/>
            <person name="de Melo N.F."/>
            <person name="da Silva R.H."/>
            <person name="de Melo A.L.T.M."/>
            <person name="Pandolfi V."/>
            <person name="Bustamante F.O."/>
            <person name="Brasileiro-Vidal A.C."/>
            <person name="Benko-Iseppon A.M."/>
        </authorList>
    </citation>
    <scope>NUCLEOTIDE SEQUENCE [LARGE SCALE GENOMIC DNA]</scope>
    <source>
        <tissue evidence="1">Leaves</tissue>
    </source>
</reference>
<organism evidence="1 2">
    <name type="scientific">Stylosanthes scabra</name>
    <dbReference type="NCBI Taxonomy" id="79078"/>
    <lineage>
        <taxon>Eukaryota</taxon>
        <taxon>Viridiplantae</taxon>
        <taxon>Streptophyta</taxon>
        <taxon>Embryophyta</taxon>
        <taxon>Tracheophyta</taxon>
        <taxon>Spermatophyta</taxon>
        <taxon>Magnoliopsida</taxon>
        <taxon>eudicotyledons</taxon>
        <taxon>Gunneridae</taxon>
        <taxon>Pentapetalae</taxon>
        <taxon>rosids</taxon>
        <taxon>fabids</taxon>
        <taxon>Fabales</taxon>
        <taxon>Fabaceae</taxon>
        <taxon>Papilionoideae</taxon>
        <taxon>50 kb inversion clade</taxon>
        <taxon>dalbergioids sensu lato</taxon>
        <taxon>Dalbergieae</taxon>
        <taxon>Pterocarpus clade</taxon>
        <taxon>Stylosanthes</taxon>
    </lineage>
</organism>
<accession>A0ABU6TIK3</accession>
<evidence type="ECO:0000313" key="2">
    <source>
        <dbReference type="Proteomes" id="UP001341840"/>
    </source>
</evidence>
<evidence type="ECO:0000313" key="1">
    <source>
        <dbReference type="EMBL" id="MED6148591.1"/>
    </source>
</evidence>
<name>A0ABU6TIK3_9FABA</name>